<dbReference type="InterPro" id="IPR019885">
    <property type="entry name" value="Tscrpt_reg_HTH_AsnC-type_CS"/>
</dbReference>
<proteinExistence type="inferred from homology"/>
<dbReference type="EMBL" id="AP022588">
    <property type="protein sequence ID" value="BBY31764.1"/>
    <property type="molecule type" value="Genomic_DNA"/>
</dbReference>
<dbReference type="Pfam" id="PF00480">
    <property type="entry name" value="ROK"/>
    <property type="match status" value="1"/>
</dbReference>
<dbReference type="Proteomes" id="UP000467193">
    <property type="component" value="Chromosome"/>
</dbReference>
<dbReference type="PROSITE" id="PS00519">
    <property type="entry name" value="HTH_ASNC_1"/>
    <property type="match status" value="1"/>
</dbReference>
<dbReference type="RefSeq" id="WP_163801199.1">
    <property type="nucleotide sequence ID" value="NZ_AP022588.1"/>
</dbReference>
<evidence type="ECO:0000256" key="1">
    <source>
        <dbReference type="ARBA" id="ARBA00006479"/>
    </source>
</evidence>
<accession>A0A7I7QZH1</accession>
<protein>
    <submittedName>
        <fullName evidence="2">Sugar kinase</fullName>
    </submittedName>
</protein>
<keyword evidence="2" id="KW-0808">Transferase</keyword>
<dbReference type="KEGG" id="msei:MSEDJ_58600"/>
<dbReference type="AlphaFoldDB" id="A0A7I7QZH1"/>
<evidence type="ECO:0000313" key="3">
    <source>
        <dbReference type="Proteomes" id="UP000467193"/>
    </source>
</evidence>
<comment type="similarity">
    <text evidence="1">Belongs to the ROK (NagC/XylR) family.</text>
</comment>
<keyword evidence="2" id="KW-0418">Kinase</keyword>
<organism evidence="2 3">
    <name type="scientific">Mycolicibacterium sediminis</name>
    <dbReference type="NCBI Taxonomy" id="1286180"/>
    <lineage>
        <taxon>Bacteria</taxon>
        <taxon>Bacillati</taxon>
        <taxon>Actinomycetota</taxon>
        <taxon>Actinomycetes</taxon>
        <taxon>Mycobacteriales</taxon>
        <taxon>Mycobacteriaceae</taxon>
        <taxon>Mycolicibacterium</taxon>
    </lineage>
</organism>
<dbReference type="GO" id="GO:0016301">
    <property type="term" value="F:kinase activity"/>
    <property type="evidence" value="ECO:0007669"/>
    <property type="project" value="UniProtKB-KW"/>
</dbReference>
<dbReference type="Gene3D" id="3.30.420.40">
    <property type="match status" value="2"/>
</dbReference>
<dbReference type="SUPFAM" id="SSF53067">
    <property type="entry name" value="Actin-like ATPase domain"/>
    <property type="match status" value="1"/>
</dbReference>
<dbReference type="InterPro" id="IPR000600">
    <property type="entry name" value="ROK"/>
</dbReference>
<reference evidence="2 3" key="1">
    <citation type="journal article" date="2019" name="Emerg. Microbes Infect.">
        <title>Comprehensive subspecies identification of 175 nontuberculous mycobacteria species based on 7547 genomic profiles.</title>
        <authorList>
            <person name="Matsumoto Y."/>
            <person name="Kinjo T."/>
            <person name="Motooka D."/>
            <person name="Nabeya D."/>
            <person name="Jung N."/>
            <person name="Uechi K."/>
            <person name="Horii T."/>
            <person name="Iida T."/>
            <person name="Fujita J."/>
            <person name="Nakamura S."/>
        </authorList>
    </citation>
    <scope>NUCLEOTIDE SEQUENCE [LARGE SCALE GENOMIC DNA]</scope>
    <source>
        <strain evidence="2 3">JCM 17899</strain>
    </source>
</reference>
<gene>
    <name evidence="2" type="ORF">MSEDJ_58600</name>
</gene>
<name>A0A7I7QZH1_9MYCO</name>
<dbReference type="PANTHER" id="PTHR18964">
    <property type="entry name" value="ROK (REPRESSOR, ORF, KINASE) FAMILY"/>
    <property type="match status" value="1"/>
</dbReference>
<dbReference type="PANTHER" id="PTHR18964:SF173">
    <property type="entry name" value="GLUCOKINASE"/>
    <property type="match status" value="1"/>
</dbReference>
<evidence type="ECO:0000313" key="2">
    <source>
        <dbReference type="EMBL" id="BBY31764.1"/>
    </source>
</evidence>
<dbReference type="SUPFAM" id="SSF46785">
    <property type="entry name" value="Winged helix' DNA-binding domain"/>
    <property type="match status" value="1"/>
</dbReference>
<keyword evidence="3" id="KW-1185">Reference proteome</keyword>
<dbReference type="Gene3D" id="1.10.10.10">
    <property type="entry name" value="Winged helix-like DNA-binding domain superfamily/Winged helix DNA-binding domain"/>
    <property type="match status" value="1"/>
</dbReference>
<dbReference type="InterPro" id="IPR036388">
    <property type="entry name" value="WH-like_DNA-bd_sf"/>
</dbReference>
<sequence length="399" mass="41038">MASVGDVFALIRELRGTTRAELGQLTGLSRTAIGARVAVLRQLGLVAESEPAASTGGRPATKLTFDADAGIVVCVAIGISRTRMAVCNLAGELVATSDIDQEVPLGPDDLMPDVVKALDLLLDGYAGVPVYGVGLSLPGPVDRERGCSRDSPILRGWDGVRLRPYFAELASLAAGGRERSDLGSDISVPVIMDNDANAIAVGERGGELERLDDLLVIKASTGLGAGIIAGGVLQRGATQAAGEFGHNKTAAAHGLPCRCGDTGCLEAVAGGWALVHRLQQQGRAVRHMRDVVDLVHAGDPEVRGMVRDSGRHVGEVIAAAVNLLNPAVLVVAGDMAAAYDVFVAGLRETLYGNATAMATRALQVVPAAHGGHSAVVGIAALVLDEVLSARAVDALTTRP</sequence>
<dbReference type="InterPro" id="IPR036390">
    <property type="entry name" value="WH_DNA-bd_sf"/>
</dbReference>
<dbReference type="InterPro" id="IPR043129">
    <property type="entry name" value="ATPase_NBD"/>
</dbReference>